<keyword evidence="6" id="KW-1185">Reference proteome</keyword>
<evidence type="ECO:0000256" key="1">
    <source>
        <dbReference type="ARBA" id="ARBA00022500"/>
    </source>
</evidence>
<evidence type="ECO:0000256" key="2">
    <source>
        <dbReference type="ARBA" id="ARBA00029447"/>
    </source>
</evidence>
<accession>E1R3P8</accession>
<keyword evidence="3" id="KW-0807">Transducer</keyword>
<protein>
    <submittedName>
        <fullName evidence="5">Methyl-accepting chemotaxis sensory transducer</fullName>
    </submittedName>
</protein>
<dbReference type="SMART" id="SM00283">
    <property type="entry name" value="MA"/>
    <property type="match status" value="1"/>
</dbReference>
<evidence type="ECO:0000313" key="6">
    <source>
        <dbReference type="Proteomes" id="UP000002318"/>
    </source>
</evidence>
<keyword evidence="1" id="KW-0145">Chemotaxis</keyword>
<comment type="similarity">
    <text evidence="2">Belongs to the methyl-accepting chemotaxis (MCP) protein family.</text>
</comment>
<dbReference type="RefSeq" id="WP_013255478.1">
    <property type="nucleotide sequence ID" value="NC_014364.1"/>
</dbReference>
<dbReference type="PROSITE" id="PS50111">
    <property type="entry name" value="CHEMOTAXIS_TRANSDUC_2"/>
    <property type="match status" value="1"/>
</dbReference>
<organism evidence="5 6">
    <name type="scientific">Sediminispirochaeta smaragdinae (strain DSM 11293 / JCM 15392 / SEBR 4228)</name>
    <name type="common">Spirochaeta smaragdinae</name>
    <dbReference type="NCBI Taxonomy" id="573413"/>
    <lineage>
        <taxon>Bacteria</taxon>
        <taxon>Pseudomonadati</taxon>
        <taxon>Spirochaetota</taxon>
        <taxon>Spirochaetia</taxon>
        <taxon>Spirochaetales</taxon>
        <taxon>Spirochaetaceae</taxon>
        <taxon>Sediminispirochaeta</taxon>
    </lineage>
</organism>
<dbReference type="Gene3D" id="1.10.287.950">
    <property type="entry name" value="Methyl-accepting chemotaxis protein"/>
    <property type="match status" value="1"/>
</dbReference>
<dbReference type="Pfam" id="PF00015">
    <property type="entry name" value="MCPsignal"/>
    <property type="match status" value="1"/>
</dbReference>
<dbReference type="eggNOG" id="COG0840">
    <property type="taxonomic scope" value="Bacteria"/>
</dbReference>
<dbReference type="InterPro" id="IPR004089">
    <property type="entry name" value="MCPsignal_dom"/>
</dbReference>
<evidence type="ECO:0000256" key="3">
    <source>
        <dbReference type="PROSITE-ProRule" id="PRU00284"/>
    </source>
</evidence>
<dbReference type="GO" id="GO:0005886">
    <property type="term" value="C:plasma membrane"/>
    <property type="evidence" value="ECO:0007669"/>
    <property type="project" value="TreeGrafter"/>
</dbReference>
<feature type="domain" description="Methyl-accepting transducer" evidence="4">
    <location>
        <begin position="122"/>
        <end position="355"/>
    </location>
</feature>
<dbReference type="HOGENOM" id="CLU_658733_0_0_12"/>
<dbReference type="Proteomes" id="UP000002318">
    <property type="component" value="Chromosome"/>
</dbReference>
<dbReference type="OrthoDB" id="368075at2"/>
<proteinExistence type="inferred from homology"/>
<dbReference type="KEGG" id="ssm:Spirs_2916"/>
<dbReference type="InterPro" id="IPR051310">
    <property type="entry name" value="MCP_chemotaxis"/>
</dbReference>
<gene>
    <name evidence="5" type="ordered locus">Spirs_2916</name>
</gene>
<dbReference type="EMBL" id="CP002116">
    <property type="protein sequence ID" value="ADK82019.1"/>
    <property type="molecule type" value="Genomic_DNA"/>
</dbReference>
<evidence type="ECO:0000313" key="5">
    <source>
        <dbReference type="EMBL" id="ADK82019.1"/>
    </source>
</evidence>
<dbReference type="PANTHER" id="PTHR43531">
    <property type="entry name" value="PROTEIN ICFG"/>
    <property type="match status" value="1"/>
</dbReference>
<dbReference type="GO" id="GO:0006935">
    <property type="term" value="P:chemotaxis"/>
    <property type="evidence" value="ECO:0007669"/>
    <property type="project" value="UniProtKB-KW"/>
</dbReference>
<dbReference type="InterPro" id="IPR004090">
    <property type="entry name" value="Chemotax_Me-accpt_rcpt"/>
</dbReference>
<dbReference type="GO" id="GO:0007165">
    <property type="term" value="P:signal transduction"/>
    <property type="evidence" value="ECO:0007669"/>
    <property type="project" value="UniProtKB-KW"/>
</dbReference>
<reference evidence="5 6" key="1">
    <citation type="journal article" date="2010" name="Stand. Genomic Sci.">
        <title>Complete genome sequence of Spirochaeta smaragdinae type strain (SEBR 4228).</title>
        <authorList>
            <person name="Mavromatis K."/>
            <person name="Yasawong M."/>
            <person name="Chertkov O."/>
            <person name="Lapidus A."/>
            <person name="Lucas S."/>
            <person name="Nolan M."/>
            <person name="Del Rio T.G."/>
            <person name="Tice H."/>
            <person name="Cheng J.F."/>
            <person name="Pitluck S."/>
            <person name="Liolios K."/>
            <person name="Ivanova N."/>
            <person name="Tapia R."/>
            <person name="Han C."/>
            <person name="Bruce D."/>
            <person name="Goodwin L."/>
            <person name="Pati A."/>
            <person name="Chen A."/>
            <person name="Palaniappan K."/>
            <person name="Land M."/>
            <person name="Hauser L."/>
            <person name="Chang Y.J."/>
            <person name="Jeffries C.D."/>
            <person name="Detter J.C."/>
            <person name="Rohde M."/>
            <person name="Brambilla E."/>
            <person name="Spring S."/>
            <person name="Goker M."/>
            <person name="Sikorski J."/>
            <person name="Woyke T."/>
            <person name="Bristow J."/>
            <person name="Eisen J.A."/>
            <person name="Markowitz V."/>
            <person name="Hugenholtz P."/>
            <person name="Klenk H.P."/>
            <person name="Kyrpides N.C."/>
        </authorList>
    </citation>
    <scope>NUCLEOTIDE SEQUENCE [LARGE SCALE GENOMIC DNA]</scope>
    <source>
        <strain evidence="6">DSM 11293 / JCM 15392 / SEBR 4228</strain>
    </source>
</reference>
<dbReference type="GO" id="GO:0004888">
    <property type="term" value="F:transmembrane signaling receptor activity"/>
    <property type="evidence" value="ECO:0007669"/>
    <property type="project" value="InterPro"/>
</dbReference>
<dbReference type="AlphaFoldDB" id="E1R3P8"/>
<dbReference type="PRINTS" id="PR00260">
    <property type="entry name" value="CHEMTRNSDUCR"/>
</dbReference>
<dbReference type="SUPFAM" id="SSF58104">
    <property type="entry name" value="Methyl-accepting chemotaxis protein (MCP) signaling domain"/>
    <property type="match status" value="1"/>
</dbReference>
<evidence type="ECO:0000259" key="4">
    <source>
        <dbReference type="PROSITE" id="PS50111"/>
    </source>
</evidence>
<sequence>MRLLLGIVVLTLVPLFVDSFWAPYLPVLGSALAVFLVFVGERKKADAKFLPSDETEGEAEAAITVETDEELLAEEPVYEEHENEELEGRLLDLEEQLRAYKAVLSEFVTAVPMEKRLADVIVEMTETSTLELTEQIYALAEKSNLLGKQIREQLESLTFGESSLMEEIRTLRNSVSETKLVVERFQEIQNRQQSDMDVVSSAVESVGGYIATISELAEQTGILAINASIEAARAGGVGKGFAVIAGEVHKLADASRNVAQSIGSTLELADEKVRESFGQQRERIEGAIVRLERGQREQERRADILSPHIERLRKGVEATTSTSSSVQEGLDRISASLQSQDSVRQILEHMIEFLQELRHDSPVGIEDADSSMQKALEGRLSKRFTTRAEWNAFGLHLDESFQDSEKKEEEGDITLFS</sequence>
<name>E1R3P8_SEDSS</name>
<dbReference type="STRING" id="573413.Spirs_2916"/>
<dbReference type="PANTHER" id="PTHR43531:SF11">
    <property type="entry name" value="METHYL-ACCEPTING CHEMOTAXIS PROTEIN 3"/>
    <property type="match status" value="1"/>
</dbReference>